<gene>
    <name evidence="3" type="ORF">BAY60_06190</name>
</gene>
<dbReference type="RefSeq" id="WP_112279951.1">
    <property type="nucleotide sequence ID" value="NZ_MASW01000001.1"/>
</dbReference>
<feature type="region of interest" description="Disordered" evidence="1">
    <location>
        <begin position="1"/>
        <end position="28"/>
    </location>
</feature>
<feature type="transmembrane region" description="Helical" evidence="2">
    <location>
        <begin position="38"/>
        <end position="59"/>
    </location>
</feature>
<dbReference type="EMBL" id="MASW01000001">
    <property type="protein sequence ID" value="PXY31914.1"/>
    <property type="molecule type" value="Genomic_DNA"/>
</dbReference>
<accession>A0A2V4B975</accession>
<evidence type="ECO:0000313" key="3">
    <source>
        <dbReference type="EMBL" id="PXY31914.1"/>
    </source>
</evidence>
<dbReference type="AlphaFoldDB" id="A0A2V4B975"/>
<name>A0A2V4B975_9PSEU</name>
<keyword evidence="2" id="KW-0812">Transmembrane</keyword>
<dbReference type="Proteomes" id="UP000249915">
    <property type="component" value="Unassembled WGS sequence"/>
</dbReference>
<sequence>MPEQAGQPGTPPGDEQRQAGRAHPGLADRVLGGRGTTLRLAVLLLALVAGGALVIALAASWLPALAIPVAAAVALVAALVTSKLPLRNGPRL</sequence>
<organism evidence="3 4">
    <name type="scientific">Prauserella muralis</name>
    <dbReference type="NCBI Taxonomy" id="588067"/>
    <lineage>
        <taxon>Bacteria</taxon>
        <taxon>Bacillati</taxon>
        <taxon>Actinomycetota</taxon>
        <taxon>Actinomycetes</taxon>
        <taxon>Pseudonocardiales</taxon>
        <taxon>Pseudonocardiaceae</taxon>
        <taxon>Prauserella</taxon>
    </lineage>
</organism>
<reference evidence="3 4" key="1">
    <citation type="submission" date="2016-07" db="EMBL/GenBank/DDBJ databases">
        <title>Draft genome sequence of Prauserella muralis DSM 45305, isolated from a mould-covered wall in an indoor environment.</title>
        <authorList>
            <person name="Ruckert C."/>
            <person name="Albersmeier A."/>
            <person name="Jiang C.-L."/>
            <person name="Jiang Y."/>
            <person name="Kalinowski J."/>
            <person name="Schneider O."/>
            <person name="Winkler A."/>
            <person name="Zotchev S.B."/>
        </authorList>
    </citation>
    <scope>NUCLEOTIDE SEQUENCE [LARGE SCALE GENOMIC DNA]</scope>
    <source>
        <strain evidence="3 4">DSM 45305</strain>
    </source>
</reference>
<proteinExistence type="predicted"/>
<comment type="caution">
    <text evidence="3">The sequence shown here is derived from an EMBL/GenBank/DDBJ whole genome shotgun (WGS) entry which is preliminary data.</text>
</comment>
<protein>
    <submittedName>
        <fullName evidence="3">Uncharacterized protein</fullName>
    </submittedName>
</protein>
<keyword evidence="2" id="KW-1133">Transmembrane helix</keyword>
<evidence type="ECO:0000256" key="1">
    <source>
        <dbReference type="SAM" id="MobiDB-lite"/>
    </source>
</evidence>
<keyword evidence="4" id="KW-1185">Reference proteome</keyword>
<evidence type="ECO:0000256" key="2">
    <source>
        <dbReference type="SAM" id="Phobius"/>
    </source>
</evidence>
<evidence type="ECO:0000313" key="4">
    <source>
        <dbReference type="Proteomes" id="UP000249915"/>
    </source>
</evidence>
<keyword evidence="2" id="KW-0472">Membrane</keyword>
<feature type="transmembrane region" description="Helical" evidence="2">
    <location>
        <begin position="65"/>
        <end position="86"/>
    </location>
</feature>